<feature type="non-terminal residue" evidence="2">
    <location>
        <position position="1"/>
    </location>
</feature>
<accession>A0A6J4ND80</accession>
<feature type="non-terminal residue" evidence="2">
    <location>
        <position position="186"/>
    </location>
</feature>
<feature type="compositionally biased region" description="Basic residues" evidence="1">
    <location>
        <begin position="87"/>
        <end position="102"/>
    </location>
</feature>
<dbReference type="AlphaFoldDB" id="A0A6J4ND80"/>
<feature type="region of interest" description="Disordered" evidence="1">
    <location>
        <begin position="1"/>
        <end position="146"/>
    </location>
</feature>
<organism evidence="2">
    <name type="scientific">uncultured Nocardioides sp</name>
    <dbReference type="NCBI Taxonomy" id="198441"/>
    <lineage>
        <taxon>Bacteria</taxon>
        <taxon>Bacillati</taxon>
        <taxon>Actinomycetota</taxon>
        <taxon>Actinomycetes</taxon>
        <taxon>Propionibacteriales</taxon>
        <taxon>Nocardioidaceae</taxon>
        <taxon>Nocardioides</taxon>
        <taxon>environmental samples</taxon>
    </lineage>
</organism>
<feature type="compositionally biased region" description="Basic residues" evidence="1">
    <location>
        <begin position="130"/>
        <end position="146"/>
    </location>
</feature>
<feature type="compositionally biased region" description="Basic and acidic residues" evidence="1">
    <location>
        <begin position="11"/>
        <end position="24"/>
    </location>
</feature>
<dbReference type="EC" id="2.1.1.171" evidence="2"/>
<dbReference type="GO" id="GO:0052913">
    <property type="term" value="F:16S rRNA (guanine(966)-N(2))-methyltransferase activity"/>
    <property type="evidence" value="ECO:0007669"/>
    <property type="project" value="UniProtKB-EC"/>
</dbReference>
<proteinExistence type="predicted"/>
<protein>
    <submittedName>
        <fullName evidence="2">16S rRNA (Guanine(966)-N(2))-methyltransferase</fullName>
        <ecNumber evidence="2">2.1.1.171</ecNumber>
    </submittedName>
</protein>
<keyword evidence="2" id="KW-0489">Methyltransferase</keyword>
<dbReference type="EMBL" id="CADCUM010000079">
    <property type="protein sequence ID" value="CAA9384690.1"/>
    <property type="molecule type" value="Genomic_DNA"/>
</dbReference>
<feature type="compositionally biased region" description="Basic residues" evidence="1">
    <location>
        <begin position="1"/>
        <end position="10"/>
    </location>
</feature>
<reference evidence="2" key="1">
    <citation type="submission" date="2020-02" db="EMBL/GenBank/DDBJ databases">
        <authorList>
            <person name="Meier V. D."/>
        </authorList>
    </citation>
    <scope>NUCLEOTIDE SEQUENCE</scope>
    <source>
        <strain evidence="2">AVDCRST_MAG32</strain>
    </source>
</reference>
<evidence type="ECO:0000256" key="1">
    <source>
        <dbReference type="SAM" id="MobiDB-lite"/>
    </source>
</evidence>
<sequence length="186" mass="20738">DAHHRRSRRRAAVDDAARTGDQAHQRPGAGGDVRLRRVLVRAPRRPALPRPLRRLGRCGSRGVVPRRRRRDPRGEGPPYGRADQPQRRRARVRQGRRRRSRCGHGPGEATGGAVRRRLLRPALPAPGHRGAGRPRGPGRARLARARRARRRRALRAGTRAGVARGHRGAAVEAVRRDGALVRSRHL</sequence>
<evidence type="ECO:0000313" key="2">
    <source>
        <dbReference type="EMBL" id="CAA9384690.1"/>
    </source>
</evidence>
<name>A0A6J4ND80_9ACTN</name>
<keyword evidence="2" id="KW-0808">Transferase</keyword>
<gene>
    <name evidence="2" type="ORF">AVDCRST_MAG32-1895</name>
</gene>